<dbReference type="PANTHER" id="PTHR37984">
    <property type="entry name" value="PROTEIN CBG26694"/>
    <property type="match status" value="1"/>
</dbReference>
<accession>A0A1U8Q8K3</accession>
<organism evidence="1 2">
    <name type="scientific">Nelumbo nucifera</name>
    <name type="common">Sacred lotus</name>
    <dbReference type="NCBI Taxonomy" id="4432"/>
    <lineage>
        <taxon>Eukaryota</taxon>
        <taxon>Viridiplantae</taxon>
        <taxon>Streptophyta</taxon>
        <taxon>Embryophyta</taxon>
        <taxon>Tracheophyta</taxon>
        <taxon>Spermatophyta</taxon>
        <taxon>Magnoliopsida</taxon>
        <taxon>Proteales</taxon>
        <taxon>Nelumbonaceae</taxon>
        <taxon>Nelumbo</taxon>
    </lineage>
</organism>
<dbReference type="Proteomes" id="UP000189703">
    <property type="component" value="Unplaced"/>
</dbReference>
<sequence>MVLQENELYVNLKKCHFMTNKLRFLGYIVGDDGIHVDDQKIQAIWDWPSPKTVTEVHNFHGLATFYRRFIQNFSSNIVAPITNCLKKEKFEWIKEAEISFAEIKDRLSSAPVLALPDFDKVFELECECLMPMGLESVVFYLKKVNQ</sequence>
<protein>
    <submittedName>
        <fullName evidence="2">Uncharacterized protein LOC109115407</fullName>
    </submittedName>
</protein>
<evidence type="ECO:0000313" key="1">
    <source>
        <dbReference type="Proteomes" id="UP000189703"/>
    </source>
</evidence>
<gene>
    <name evidence="2" type="primary">LOC109115407</name>
</gene>
<dbReference type="FunFam" id="3.30.70.270:FF:000020">
    <property type="entry name" value="Transposon Tf2-6 polyprotein-like Protein"/>
    <property type="match status" value="1"/>
</dbReference>
<dbReference type="InParanoid" id="A0A1U8Q8K3"/>
<dbReference type="OMA" id="FELECEC"/>
<dbReference type="OrthoDB" id="1909920at2759"/>
<dbReference type="Gene3D" id="3.30.70.270">
    <property type="match status" value="2"/>
</dbReference>
<dbReference type="GeneID" id="109115407"/>
<dbReference type="RefSeq" id="XP_019054937.1">
    <property type="nucleotide sequence ID" value="XM_019199392.1"/>
</dbReference>
<dbReference type="KEGG" id="nnu:109115407"/>
<keyword evidence="1" id="KW-1185">Reference proteome</keyword>
<dbReference type="PANTHER" id="PTHR37984:SF5">
    <property type="entry name" value="PROTEIN NYNRIN-LIKE"/>
    <property type="match status" value="1"/>
</dbReference>
<proteinExistence type="predicted"/>
<dbReference type="STRING" id="4432.A0A1U8Q8K3"/>
<evidence type="ECO:0000313" key="2">
    <source>
        <dbReference type="RefSeq" id="XP_019054937.1"/>
    </source>
</evidence>
<dbReference type="InterPro" id="IPR050951">
    <property type="entry name" value="Retrovirus_Pol_polyprotein"/>
</dbReference>
<reference evidence="2" key="1">
    <citation type="submission" date="2025-08" db="UniProtKB">
        <authorList>
            <consortium name="RefSeq"/>
        </authorList>
    </citation>
    <scope>IDENTIFICATION</scope>
</reference>
<name>A0A1U8Q8K3_NELNU</name>
<dbReference type="SUPFAM" id="SSF56672">
    <property type="entry name" value="DNA/RNA polymerases"/>
    <property type="match status" value="1"/>
</dbReference>
<dbReference type="AlphaFoldDB" id="A0A1U8Q8K3"/>
<dbReference type="InterPro" id="IPR043128">
    <property type="entry name" value="Rev_trsase/Diguanyl_cyclase"/>
</dbReference>
<dbReference type="InterPro" id="IPR043502">
    <property type="entry name" value="DNA/RNA_pol_sf"/>
</dbReference>